<reference evidence="7 8" key="1">
    <citation type="submission" date="2020-05" db="EMBL/GenBank/DDBJ databases">
        <title>Gimesia benthica sp. nov., a novel planctomycete isolated from a deep-sea water sample of the Northwest Indian Ocean.</title>
        <authorList>
            <person name="Wang J."/>
            <person name="Ruan C."/>
            <person name="Song L."/>
            <person name="Zhu Y."/>
            <person name="Li A."/>
            <person name="Zheng X."/>
            <person name="Wang L."/>
            <person name="Lu Z."/>
            <person name="Huang Y."/>
            <person name="Du W."/>
            <person name="Zhou Y."/>
            <person name="Huang L."/>
            <person name="Dai X."/>
        </authorList>
    </citation>
    <scope>NUCLEOTIDE SEQUENCE [LARGE SCALE GENOMIC DNA]</scope>
    <source>
        <strain evidence="7 8">YYQ-30</strain>
    </source>
</reference>
<dbReference type="PANTHER" id="PTHR30329:SF21">
    <property type="entry name" value="LIPOPROTEIN YIAD-RELATED"/>
    <property type="match status" value="1"/>
</dbReference>
<dbReference type="InterPro" id="IPR036737">
    <property type="entry name" value="OmpA-like_sf"/>
</dbReference>
<protein>
    <submittedName>
        <fullName evidence="7">OmpA family protein</fullName>
    </submittedName>
</protein>
<dbReference type="PROSITE" id="PS51257">
    <property type="entry name" value="PROKAR_LIPOPROTEIN"/>
    <property type="match status" value="1"/>
</dbReference>
<comment type="subcellular location">
    <subcellularLocation>
        <location evidence="1">Cell outer membrane</location>
    </subcellularLocation>
</comment>
<dbReference type="SUPFAM" id="SSF103088">
    <property type="entry name" value="OmpA-like"/>
    <property type="match status" value="1"/>
</dbReference>
<dbReference type="AlphaFoldDB" id="A0A849L4Q8"/>
<dbReference type="Proteomes" id="UP000572377">
    <property type="component" value="Unassembled WGS sequence"/>
</dbReference>
<dbReference type="PRINTS" id="PR01021">
    <property type="entry name" value="OMPADOMAIN"/>
</dbReference>
<evidence type="ECO:0000256" key="2">
    <source>
        <dbReference type="ARBA" id="ARBA00023136"/>
    </source>
</evidence>
<dbReference type="Gene3D" id="3.30.1330.60">
    <property type="entry name" value="OmpA-like domain"/>
    <property type="match status" value="1"/>
</dbReference>
<evidence type="ECO:0000256" key="5">
    <source>
        <dbReference type="SAM" id="SignalP"/>
    </source>
</evidence>
<dbReference type="Pfam" id="PF00691">
    <property type="entry name" value="OmpA"/>
    <property type="match status" value="1"/>
</dbReference>
<dbReference type="PANTHER" id="PTHR30329">
    <property type="entry name" value="STATOR ELEMENT OF FLAGELLAR MOTOR COMPLEX"/>
    <property type="match status" value="1"/>
</dbReference>
<organism evidence="7 8">
    <name type="scientific">Halovulum dunhuangense</name>
    <dbReference type="NCBI Taxonomy" id="1505036"/>
    <lineage>
        <taxon>Bacteria</taxon>
        <taxon>Pseudomonadati</taxon>
        <taxon>Pseudomonadota</taxon>
        <taxon>Alphaproteobacteria</taxon>
        <taxon>Rhodobacterales</taxon>
        <taxon>Paracoccaceae</taxon>
        <taxon>Halovulum</taxon>
    </lineage>
</organism>
<keyword evidence="8" id="KW-1185">Reference proteome</keyword>
<dbReference type="InterPro" id="IPR006664">
    <property type="entry name" value="OMP_bac"/>
</dbReference>
<dbReference type="RefSeq" id="WP_171326025.1">
    <property type="nucleotide sequence ID" value="NZ_JABFBC010000002.1"/>
</dbReference>
<evidence type="ECO:0000313" key="7">
    <source>
        <dbReference type="EMBL" id="NNU81243.1"/>
    </source>
</evidence>
<dbReference type="EMBL" id="JABFBC010000002">
    <property type="protein sequence ID" value="NNU81243.1"/>
    <property type="molecule type" value="Genomic_DNA"/>
</dbReference>
<keyword evidence="5" id="KW-0732">Signal</keyword>
<dbReference type="InterPro" id="IPR006665">
    <property type="entry name" value="OmpA-like"/>
</dbReference>
<gene>
    <name evidence="7" type="ORF">HMH01_12430</name>
</gene>
<keyword evidence="2 4" id="KW-0472">Membrane</keyword>
<keyword evidence="3" id="KW-0998">Cell outer membrane</keyword>
<evidence type="ECO:0000256" key="4">
    <source>
        <dbReference type="PROSITE-ProRule" id="PRU00473"/>
    </source>
</evidence>
<evidence type="ECO:0000313" key="8">
    <source>
        <dbReference type="Proteomes" id="UP000572377"/>
    </source>
</evidence>
<feature type="domain" description="OmpA-like" evidence="6">
    <location>
        <begin position="57"/>
        <end position="173"/>
    </location>
</feature>
<comment type="caution">
    <text evidence="7">The sequence shown here is derived from an EMBL/GenBank/DDBJ whole genome shotgun (WGS) entry which is preliminary data.</text>
</comment>
<feature type="chain" id="PRO_5032711398" evidence="5">
    <location>
        <begin position="26"/>
        <end position="201"/>
    </location>
</feature>
<dbReference type="InterPro" id="IPR050330">
    <property type="entry name" value="Bact_OuterMem_StrucFunc"/>
</dbReference>
<dbReference type="CDD" id="cd07185">
    <property type="entry name" value="OmpA_C-like"/>
    <property type="match status" value="1"/>
</dbReference>
<evidence type="ECO:0000256" key="1">
    <source>
        <dbReference type="ARBA" id="ARBA00004442"/>
    </source>
</evidence>
<evidence type="ECO:0000256" key="3">
    <source>
        <dbReference type="ARBA" id="ARBA00023237"/>
    </source>
</evidence>
<dbReference type="PROSITE" id="PS51123">
    <property type="entry name" value="OMPA_2"/>
    <property type="match status" value="1"/>
</dbReference>
<name>A0A849L4Q8_9RHOB</name>
<dbReference type="GO" id="GO:0009279">
    <property type="term" value="C:cell outer membrane"/>
    <property type="evidence" value="ECO:0007669"/>
    <property type="project" value="UniProtKB-SubCell"/>
</dbReference>
<accession>A0A849L4Q8</accession>
<evidence type="ECO:0000259" key="6">
    <source>
        <dbReference type="PROSITE" id="PS51123"/>
    </source>
</evidence>
<feature type="signal peptide" evidence="5">
    <location>
        <begin position="1"/>
        <end position="25"/>
    </location>
</feature>
<sequence length="201" mass="21700">MKSLLKKATAVSAIALMAGCTNQVAGDISNSSFGAATSSNTLAQVVSLRGGLLIDLQNRFRQAAPDMINFEFDRAELDAEARSILDRQANWIRANPAITFRVYGHTDLVGSNAYNQSLGLRRAQAAVNYLVSRGVRRGQVEAVASFGETRPVVATSDPERLNRRTVTEIVGFDRRFGDFDFDGKVANNIYTSYASTGGGGE</sequence>
<proteinExistence type="predicted"/>